<feature type="region of interest" description="Disordered" evidence="1">
    <location>
        <begin position="186"/>
        <end position="232"/>
    </location>
</feature>
<dbReference type="GeneID" id="25318307"/>
<dbReference type="GO" id="GO:0031072">
    <property type="term" value="F:heat shock protein binding"/>
    <property type="evidence" value="ECO:0007669"/>
    <property type="project" value="TreeGrafter"/>
</dbReference>
<proteinExistence type="predicted"/>
<evidence type="ECO:0000256" key="1">
    <source>
        <dbReference type="SAM" id="MobiDB-lite"/>
    </source>
</evidence>
<evidence type="ECO:0000313" key="4">
    <source>
        <dbReference type="Proteomes" id="UP000053958"/>
    </source>
</evidence>
<dbReference type="InterPro" id="IPR036869">
    <property type="entry name" value="J_dom_sf"/>
</dbReference>
<dbReference type="InterPro" id="IPR056453">
    <property type="entry name" value="HTH_DNAJC9"/>
</dbReference>
<dbReference type="EMBL" id="LASV01000298">
    <property type="protein sequence ID" value="KKA20014.1"/>
    <property type="molecule type" value="Genomic_DNA"/>
</dbReference>
<reference evidence="3 4" key="1">
    <citation type="submission" date="2015-04" db="EMBL/GenBank/DDBJ databases">
        <authorList>
            <person name="Heijne W.H."/>
            <person name="Fedorova N.D."/>
            <person name="Nierman W.C."/>
            <person name="Vollebregt A.W."/>
            <person name="Zhao Z."/>
            <person name="Wu L."/>
            <person name="Kumar M."/>
            <person name="Stam H."/>
            <person name="van den Berg M.A."/>
            <person name="Pel H.J."/>
        </authorList>
    </citation>
    <scope>NUCLEOTIDE SEQUENCE [LARGE SCALE GENOMIC DNA]</scope>
    <source>
        <strain evidence="3 4">CBS 393.64</strain>
    </source>
</reference>
<dbReference type="Pfam" id="PF23302">
    <property type="entry name" value="HTH_DNAJC9"/>
    <property type="match status" value="1"/>
</dbReference>
<sequence length="306" mass="35071">MPSRDEDLADEPPSAINPYEVLGVDEKATADEIKTAYRKKALKHHPDKAPPDAKDEANQKFQEIAFAYAILSDERRRRRYDLTGSTSETLDLEDDDFNWMEFYREQFSSMVDRSAIEKIKKEYQGSDEERRDLLAAFEKYKGDMDKVYEVVMLSNVLDDDERFRAIINKAIADGEVKGWKNYTEEPEAKRQRRLKRAQEEAKEAEELAKELDKEEKGPGAKGRKKKAAAKADDNELAALIQQRQKARAANFFDELEAKYAQPKKGKKRAPPEEPPEEAFEAVAARKTANKEKDSKSAGRKSKRTKS</sequence>
<keyword evidence="4" id="KW-1185">Reference proteome</keyword>
<dbReference type="FunFam" id="1.10.287.110:FF:000110">
    <property type="entry name" value="DnaJ domain protein (AFU_orthologue AFUA_2G13210)"/>
    <property type="match status" value="1"/>
</dbReference>
<comment type="caution">
    <text evidence="3">The sequence shown here is derived from an EMBL/GenBank/DDBJ whole genome shotgun (WGS) entry which is preliminary data.</text>
</comment>
<dbReference type="CDD" id="cd06257">
    <property type="entry name" value="DnaJ"/>
    <property type="match status" value="1"/>
</dbReference>
<name>A0A0F4YP40_RASE3</name>
<dbReference type="RefSeq" id="XP_013326626.1">
    <property type="nucleotide sequence ID" value="XM_013471172.1"/>
</dbReference>
<dbReference type="SUPFAM" id="SSF46565">
    <property type="entry name" value="Chaperone J-domain"/>
    <property type="match status" value="1"/>
</dbReference>
<dbReference type="InterPro" id="IPR018253">
    <property type="entry name" value="DnaJ_domain_CS"/>
</dbReference>
<dbReference type="SMART" id="SM00271">
    <property type="entry name" value="DnaJ"/>
    <property type="match status" value="1"/>
</dbReference>
<feature type="domain" description="J" evidence="2">
    <location>
        <begin position="17"/>
        <end position="84"/>
    </location>
</feature>
<dbReference type="InterPro" id="IPR001623">
    <property type="entry name" value="DnaJ_domain"/>
</dbReference>
<dbReference type="OrthoDB" id="110024at2759"/>
<feature type="compositionally biased region" description="Basic and acidic residues" evidence="1">
    <location>
        <begin position="196"/>
        <end position="218"/>
    </location>
</feature>
<feature type="compositionally biased region" description="Basic residues" evidence="1">
    <location>
        <begin position="297"/>
        <end position="306"/>
    </location>
</feature>
<dbReference type="GO" id="GO:0005634">
    <property type="term" value="C:nucleus"/>
    <property type="evidence" value="ECO:0007669"/>
    <property type="project" value="TreeGrafter"/>
</dbReference>
<dbReference type="AlphaFoldDB" id="A0A0F4YP40"/>
<dbReference type="PROSITE" id="PS50076">
    <property type="entry name" value="DNAJ_2"/>
    <property type="match status" value="1"/>
</dbReference>
<dbReference type="GO" id="GO:0005737">
    <property type="term" value="C:cytoplasm"/>
    <property type="evidence" value="ECO:0007669"/>
    <property type="project" value="TreeGrafter"/>
</dbReference>
<dbReference type="Pfam" id="PF00226">
    <property type="entry name" value="DnaJ"/>
    <property type="match status" value="1"/>
</dbReference>
<accession>A0A0F4YP40</accession>
<dbReference type="PROSITE" id="PS00636">
    <property type="entry name" value="DNAJ_1"/>
    <property type="match status" value="1"/>
</dbReference>
<evidence type="ECO:0000313" key="3">
    <source>
        <dbReference type="EMBL" id="KKA20014.1"/>
    </source>
</evidence>
<feature type="region of interest" description="Disordered" evidence="1">
    <location>
        <begin position="257"/>
        <end position="306"/>
    </location>
</feature>
<dbReference type="Gene3D" id="1.10.287.110">
    <property type="entry name" value="DnaJ domain"/>
    <property type="match status" value="1"/>
</dbReference>
<dbReference type="PANTHER" id="PTHR44144:SF1">
    <property type="entry name" value="DNAJ HOMOLOG SUBFAMILY C MEMBER 9"/>
    <property type="match status" value="1"/>
</dbReference>
<dbReference type="InterPro" id="IPR052594">
    <property type="entry name" value="J_domain-containing_protein"/>
</dbReference>
<dbReference type="PANTHER" id="PTHR44144">
    <property type="entry name" value="DNAJ HOMOLOG SUBFAMILY C MEMBER 9"/>
    <property type="match status" value="1"/>
</dbReference>
<protein>
    <submittedName>
        <fullName evidence="3">DnaJ domain protein</fullName>
    </submittedName>
</protein>
<dbReference type="PRINTS" id="PR00625">
    <property type="entry name" value="JDOMAIN"/>
</dbReference>
<organism evidence="3 4">
    <name type="scientific">Rasamsonia emersonii (strain ATCC 16479 / CBS 393.64 / IMI 116815)</name>
    <dbReference type="NCBI Taxonomy" id="1408163"/>
    <lineage>
        <taxon>Eukaryota</taxon>
        <taxon>Fungi</taxon>
        <taxon>Dikarya</taxon>
        <taxon>Ascomycota</taxon>
        <taxon>Pezizomycotina</taxon>
        <taxon>Eurotiomycetes</taxon>
        <taxon>Eurotiomycetidae</taxon>
        <taxon>Eurotiales</taxon>
        <taxon>Trichocomaceae</taxon>
        <taxon>Rasamsonia</taxon>
    </lineage>
</organism>
<dbReference type="STRING" id="1408163.A0A0F4YP40"/>
<dbReference type="Proteomes" id="UP000053958">
    <property type="component" value="Unassembled WGS sequence"/>
</dbReference>
<dbReference type="GO" id="GO:0042393">
    <property type="term" value="F:histone binding"/>
    <property type="evidence" value="ECO:0007669"/>
    <property type="project" value="EnsemblFungi"/>
</dbReference>
<gene>
    <name evidence="3" type="ORF">T310_5987</name>
</gene>
<evidence type="ECO:0000259" key="2">
    <source>
        <dbReference type="PROSITE" id="PS50076"/>
    </source>
</evidence>